<name>A0A7J7KPY1_BUGNE</name>
<dbReference type="EMBL" id="VXIV02000164">
    <property type="protein sequence ID" value="KAF6040217.1"/>
    <property type="molecule type" value="Genomic_DNA"/>
</dbReference>
<organism evidence="1 2">
    <name type="scientific">Bugula neritina</name>
    <name type="common">Brown bryozoan</name>
    <name type="synonym">Sertularia neritina</name>
    <dbReference type="NCBI Taxonomy" id="10212"/>
    <lineage>
        <taxon>Eukaryota</taxon>
        <taxon>Metazoa</taxon>
        <taxon>Spiralia</taxon>
        <taxon>Lophotrochozoa</taxon>
        <taxon>Bryozoa</taxon>
        <taxon>Gymnolaemata</taxon>
        <taxon>Cheilostomatida</taxon>
        <taxon>Flustrina</taxon>
        <taxon>Buguloidea</taxon>
        <taxon>Bugulidae</taxon>
        <taxon>Bugula</taxon>
    </lineage>
</organism>
<keyword evidence="2" id="KW-1185">Reference proteome</keyword>
<proteinExistence type="predicted"/>
<gene>
    <name evidence="1" type="ORF">EB796_001431</name>
</gene>
<comment type="caution">
    <text evidence="1">The sequence shown here is derived from an EMBL/GenBank/DDBJ whole genome shotgun (WGS) entry which is preliminary data.</text>
</comment>
<protein>
    <submittedName>
        <fullName evidence="1">Uncharacterized protein</fullName>
    </submittedName>
</protein>
<dbReference type="AlphaFoldDB" id="A0A7J7KPY1"/>
<dbReference type="OrthoDB" id="6156099at2759"/>
<sequence>MDLSKQVQRTGPVIVAKPNEFELLHRGAVLDHLPPLSAREPAYAERPKLVDRGAWTQAAPIKEQKHFRNVSNSIANNYSPLARNLTCSEIYQTTRFAPQAEECLTGLLSRSDVENIRADLQQANAVKFSKRHVLMAGLLHQEERLKSRQKSRNPLILSTDEMSVHRPGTAAGSKSMTQKEFAKYVGLLPSVGSQVSDRPRTEGQCRLPLISSVNGQEPLIPSVEKPDMSSHSQPVMRPAVNGSHTSTTAMVDSSHQFECVENEHSCEELAVLSVEFPPWYFSTHGLSRPATPNEQDLPRY</sequence>
<evidence type="ECO:0000313" key="1">
    <source>
        <dbReference type="EMBL" id="KAF6040217.1"/>
    </source>
</evidence>
<evidence type="ECO:0000313" key="2">
    <source>
        <dbReference type="Proteomes" id="UP000593567"/>
    </source>
</evidence>
<dbReference type="Proteomes" id="UP000593567">
    <property type="component" value="Unassembled WGS sequence"/>
</dbReference>
<reference evidence="1" key="1">
    <citation type="submission" date="2020-06" db="EMBL/GenBank/DDBJ databases">
        <title>Draft genome of Bugula neritina, a colonial animal packing powerful symbionts and potential medicines.</title>
        <authorList>
            <person name="Rayko M."/>
        </authorList>
    </citation>
    <scope>NUCLEOTIDE SEQUENCE [LARGE SCALE GENOMIC DNA]</scope>
    <source>
        <strain evidence="1">Kwan_BN1</strain>
    </source>
</reference>
<accession>A0A7J7KPY1</accession>